<dbReference type="InterPro" id="IPR045540">
    <property type="entry name" value="YegS/DAGK_C"/>
</dbReference>
<dbReference type="KEGG" id="minf:MESINF_1642"/>
<dbReference type="NCBIfam" id="TIGR00147">
    <property type="entry name" value="YegS/Rv2252/BmrU family lipid kinase"/>
    <property type="match status" value="1"/>
</dbReference>
<keyword evidence="10" id="KW-0594">Phospholipid biosynthesis</keyword>
<proteinExistence type="predicted"/>
<evidence type="ECO:0000256" key="11">
    <source>
        <dbReference type="ARBA" id="ARBA00023264"/>
    </source>
</evidence>
<evidence type="ECO:0000256" key="3">
    <source>
        <dbReference type="ARBA" id="ARBA00022679"/>
    </source>
</evidence>
<dbReference type="InterPro" id="IPR016064">
    <property type="entry name" value="NAD/diacylglycerol_kinase_sf"/>
</dbReference>
<dbReference type="GO" id="GO:0005886">
    <property type="term" value="C:plasma membrane"/>
    <property type="evidence" value="ECO:0007669"/>
    <property type="project" value="TreeGrafter"/>
</dbReference>
<dbReference type="InterPro" id="IPR005218">
    <property type="entry name" value="Diacylglycerol/lipid_kinase"/>
</dbReference>
<comment type="cofactor">
    <cofactor evidence="1">
        <name>Mg(2+)</name>
        <dbReference type="ChEBI" id="CHEBI:18420"/>
    </cofactor>
</comment>
<accession>A0A7Z7PR32</accession>
<dbReference type="GO" id="GO:0016301">
    <property type="term" value="F:kinase activity"/>
    <property type="evidence" value="ECO:0007669"/>
    <property type="project" value="UniProtKB-KW"/>
</dbReference>
<dbReference type="InterPro" id="IPR050187">
    <property type="entry name" value="Lipid_Phosphate_FormReg"/>
</dbReference>
<evidence type="ECO:0000256" key="5">
    <source>
        <dbReference type="ARBA" id="ARBA00022741"/>
    </source>
</evidence>
<evidence type="ECO:0000256" key="2">
    <source>
        <dbReference type="ARBA" id="ARBA00022516"/>
    </source>
</evidence>
<keyword evidence="11" id="KW-1208">Phospholipid metabolism</keyword>
<keyword evidence="5" id="KW-0547">Nucleotide-binding</keyword>
<evidence type="ECO:0000256" key="10">
    <source>
        <dbReference type="ARBA" id="ARBA00023209"/>
    </source>
</evidence>
<dbReference type="InterPro" id="IPR001206">
    <property type="entry name" value="Diacylglycerol_kinase_cat_dom"/>
</dbReference>
<evidence type="ECO:0000313" key="13">
    <source>
        <dbReference type="EMBL" id="SSC13086.1"/>
    </source>
</evidence>
<sequence length="300" mass="32951">MKTLVVVNPNASHGESGKDFETTVKGMIRERLGNFDLHVTTGQGDAMSFVSDHGDYERIISVGGDGTLNEVVNGIMNSQSGAMLGMIAVGSGNDFARSIGLTRNYGKMVDIACGNKTRYVDLFEVRYRTFSGEKAARFAVNVVGAGFDAAVTNRMNRSRFKTSGKMAYLLSFLIEFLTTRTYKLNYTIDGGEFSDRYYFLTMGNGNYFGGGMRIAPNAVVDDGLIDIVGVTNMAKIRLLYHFPKIYKGEHLKIDTVCHHVSERISVSSDRDVIIQMDGEVVGELPMEISVHKKALCILSA</sequence>
<evidence type="ECO:0000256" key="9">
    <source>
        <dbReference type="ARBA" id="ARBA00023098"/>
    </source>
</evidence>
<dbReference type="Pfam" id="PF00781">
    <property type="entry name" value="DAGK_cat"/>
    <property type="match status" value="1"/>
</dbReference>
<name>A0A7Z7PR32_9BACT</name>
<dbReference type="SMART" id="SM00046">
    <property type="entry name" value="DAGKc"/>
    <property type="match status" value="1"/>
</dbReference>
<dbReference type="GO" id="GO:0005524">
    <property type="term" value="F:ATP binding"/>
    <property type="evidence" value="ECO:0007669"/>
    <property type="project" value="UniProtKB-KW"/>
</dbReference>
<evidence type="ECO:0000256" key="4">
    <source>
        <dbReference type="ARBA" id="ARBA00022723"/>
    </source>
</evidence>
<evidence type="ECO:0000256" key="6">
    <source>
        <dbReference type="ARBA" id="ARBA00022777"/>
    </source>
</evidence>
<evidence type="ECO:0000313" key="14">
    <source>
        <dbReference type="Proteomes" id="UP000250796"/>
    </source>
</evidence>
<evidence type="ECO:0000259" key="12">
    <source>
        <dbReference type="PROSITE" id="PS50146"/>
    </source>
</evidence>
<dbReference type="AlphaFoldDB" id="A0A7Z7PR32"/>
<keyword evidence="4" id="KW-0479">Metal-binding</keyword>
<evidence type="ECO:0000256" key="7">
    <source>
        <dbReference type="ARBA" id="ARBA00022840"/>
    </source>
</evidence>
<keyword evidence="3" id="KW-0808">Transferase</keyword>
<keyword evidence="8" id="KW-0460">Magnesium</keyword>
<keyword evidence="2" id="KW-0444">Lipid biosynthesis</keyword>
<dbReference type="GO" id="GO:0008654">
    <property type="term" value="P:phospholipid biosynthetic process"/>
    <property type="evidence" value="ECO:0007669"/>
    <property type="project" value="UniProtKB-KW"/>
</dbReference>
<dbReference type="InterPro" id="IPR017438">
    <property type="entry name" value="ATP-NAD_kinase_N"/>
</dbReference>
<organism evidence="13 14">
    <name type="scientific">Mesotoga infera</name>
    <dbReference type="NCBI Taxonomy" id="1236046"/>
    <lineage>
        <taxon>Bacteria</taxon>
        <taxon>Thermotogati</taxon>
        <taxon>Thermotogota</taxon>
        <taxon>Thermotogae</taxon>
        <taxon>Kosmotogales</taxon>
        <taxon>Kosmotogaceae</taxon>
        <taxon>Mesotoga</taxon>
    </lineage>
</organism>
<dbReference type="Proteomes" id="UP000250796">
    <property type="component" value="Chromosome MESINF"/>
</dbReference>
<dbReference type="Gene3D" id="3.40.50.10330">
    <property type="entry name" value="Probable inorganic polyphosphate/atp-NAD kinase, domain 1"/>
    <property type="match status" value="1"/>
</dbReference>
<dbReference type="PANTHER" id="PTHR12358:SF106">
    <property type="entry name" value="LIPID KINASE YEGS"/>
    <property type="match status" value="1"/>
</dbReference>
<dbReference type="Pfam" id="PF19279">
    <property type="entry name" value="YegS_C"/>
    <property type="match status" value="1"/>
</dbReference>
<keyword evidence="14" id="KW-1185">Reference proteome</keyword>
<feature type="domain" description="DAGKc" evidence="12">
    <location>
        <begin position="1"/>
        <end position="129"/>
    </location>
</feature>
<dbReference type="EMBL" id="LS974202">
    <property type="protein sequence ID" value="SSC13086.1"/>
    <property type="molecule type" value="Genomic_DNA"/>
</dbReference>
<keyword evidence="9" id="KW-0443">Lipid metabolism</keyword>
<dbReference type="RefSeq" id="WP_169699275.1">
    <property type="nucleotide sequence ID" value="NZ_LS974202.1"/>
</dbReference>
<dbReference type="PROSITE" id="PS50146">
    <property type="entry name" value="DAGK"/>
    <property type="match status" value="1"/>
</dbReference>
<keyword evidence="7" id="KW-0067">ATP-binding</keyword>
<dbReference type="Gene3D" id="2.60.200.40">
    <property type="match status" value="1"/>
</dbReference>
<dbReference type="GO" id="GO:0046872">
    <property type="term" value="F:metal ion binding"/>
    <property type="evidence" value="ECO:0007669"/>
    <property type="project" value="UniProtKB-KW"/>
</dbReference>
<dbReference type="PANTHER" id="PTHR12358">
    <property type="entry name" value="SPHINGOSINE KINASE"/>
    <property type="match status" value="1"/>
</dbReference>
<dbReference type="SUPFAM" id="SSF111331">
    <property type="entry name" value="NAD kinase/diacylglycerol kinase-like"/>
    <property type="match status" value="1"/>
</dbReference>
<keyword evidence="6 13" id="KW-0418">Kinase</keyword>
<reference evidence="13 14" key="1">
    <citation type="submission" date="2017-01" db="EMBL/GenBank/DDBJ databases">
        <authorList>
            <person name="Erauso G."/>
        </authorList>
    </citation>
    <scope>NUCLEOTIDE SEQUENCE [LARGE SCALE GENOMIC DNA]</scope>
    <source>
        <strain evidence="13">MESINF1</strain>
    </source>
</reference>
<gene>
    <name evidence="13" type="ORF">MESINF_1642</name>
</gene>
<protein>
    <submittedName>
        <fullName evidence="13">Diacylglycerol kinase catalytic region</fullName>
    </submittedName>
</protein>
<evidence type="ECO:0000256" key="1">
    <source>
        <dbReference type="ARBA" id="ARBA00001946"/>
    </source>
</evidence>
<evidence type="ECO:0000256" key="8">
    <source>
        <dbReference type="ARBA" id="ARBA00022842"/>
    </source>
</evidence>